<dbReference type="InterPro" id="IPR044822">
    <property type="entry name" value="Myb_DNA-bind_4"/>
</dbReference>
<evidence type="ECO:0000256" key="1">
    <source>
        <dbReference type="ARBA" id="ARBA00004123"/>
    </source>
</evidence>
<keyword evidence="5" id="KW-0804">Transcription</keyword>
<gene>
    <name evidence="9" type="ORF">CURHAP_LOCUS47791</name>
    <name evidence="10" type="ORF">ORAREDHAP_LOCUS47017</name>
</gene>
<proteinExistence type="predicted"/>
<feature type="domain" description="Myb-like" evidence="8">
    <location>
        <begin position="413"/>
        <end position="470"/>
    </location>
</feature>
<feature type="compositionally biased region" description="Acidic residues" evidence="7">
    <location>
        <begin position="539"/>
        <end position="558"/>
    </location>
</feature>
<sequence>MPAVDVPAPDSSSTMLAAGSSSGEGVAGVVREGSHETTAVLSNSVQEDKDGRVDDLGDRNLYGGNRWPRQETLALLKIRSQMDAAFRDSSLKAPLWEDVSRKLGELGYYRSAKKCKEKFENVYKYHRRTKEGRSGKQEGKTYRFFDELEAFDQQNNHPSVPPKPQVLLWPNNNHHHPNNPTVVSRGITSVVPLSSTPNMMATTNGSLNGSHISPPPINSLPPQVTKPVNLSHQNLNGFKPSLATSNLFSSSTSSTASDEEFQVQQSGKKKRKWKYFFRRLTKEVLEKQEKLQEKFLEAIAKCEHQRTVREEAWRMQEMARLDKEHQILAQERSSAAAKDAAVIEFLQKVSGQQNVTSNIQAIEVNRTIPSRPQPLPVLMAPPPPAPVAVITTSFEVPRLDKGDNSTIPPGSTRWPRVEVEALINLRTCLDVRYQEAGPKGSLWEEISAGMRRLGYNRSAKRCKEKWENINKYFKKVKESSKTRPEDSKTCPYFNQLEDLYRKKNMNNSSHVGYVEKPLPQAILQPLIKVQPDQPVVEAIEGENGDKNEEDEDGESTEEEDHHLDQSNDDDQDEQMGIVTNYKESSMEMVES</sequence>
<evidence type="ECO:0000256" key="7">
    <source>
        <dbReference type="SAM" id="MobiDB-lite"/>
    </source>
</evidence>
<dbReference type="PANTHER" id="PTHR21654:SF73">
    <property type="entry name" value="TRIHELIX TRANSCRIPTION FACTOR GT-2"/>
    <property type="match status" value="1"/>
</dbReference>
<dbReference type="FunFam" id="1.10.10.60:FF:000061">
    <property type="entry name" value="Trihelix transcription factor GT-2"/>
    <property type="match status" value="1"/>
</dbReference>
<name>A0A6J5VM93_PRUAR</name>
<dbReference type="FunFam" id="1.10.10.60:FF:000092">
    <property type="entry name" value="Trihelix transcription factor GT-2"/>
    <property type="match status" value="1"/>
</dbReference>
<evidence type="ECO:0000313" key="12">
    <source>
        <dbReference type="Proteomes" id="UP000507245"/>
    </source>
</evidence>
<evidence type="ECO:0000256" key="4">
    <source>
        <dbReference type="ARBA" id="ARBA00023125"/>
    </source>
</evidence>
<evidence type="ECO:0000259" key="8">
    <source>
        <dbReference type="PROSITE" id="PS50090"/>
    </source>
</evidence>
<dbReference type="InterPro" id="IPR001005">
    <property type="entry name" value="SANT/Myb"/>
</dbReference>
<evidence type="ECO:0000313" key="10">
    <source>
        <dbReference type="EMBL" id="CAB4319568.1"/>
    </source>
</evidence>
<feature type="compositionally biased region" description="Low complexity" evidence="7">
    <location>
        <begin position="11"/>
        <end position="27"/>
    </location>
</feature>
<dbReference type="Proteomes" id="UP000507245">
    <property type="component" value="Unassembled WGS sequence"/>
</dbReference>
<dbReference type="PANTHER" id="PTHR21654">
    <property type="entry name" value="FI21293P1"/>
    <property type="match status" value="1"/>
</dbReference>
<feature type="region of interest" description="Disordered" evidence="7">
    <location>
        <begin position="538"/>
        <end position="591"/>
    </location>
</feature>
<keyword evidence="2" id="KW-0677">Repeat</keyword>
<feature type="region of interest" description="Disordered" evidence="7">
    <location>
        <begin position="38"/>
        <end position="57"/>
    </location>
</feature>
<comment type="subcellular location">
    <subcellularLocation>
        <location evidence="1">Nucleus</location>
    </subcellularLocation>
</comment>
<keyword evidence="3" id="KW-0805">Transcription regulation</keyword>
<evidence type="ECO:0000256" key="2">
    <source>
        <dbReference type="ARBA" id="ARBA00022737"/>
    </source>
</evidence>
<protein>
    <recommendedName>
        <fullName evidence="8">Myb-like domain-containing protein</fullName>
    </recommendedName>
</protein>
<dbReference type="Gene3D" id="1.10.10.60">
    <property type="entry name" value="Homeodomain-like"/>
    <property type="match status" value="2"/>
</dbReference>
<keyword evidence="12" id="KW-1185">Reference proteome</keyword>
<keyword evidence="6" id="KW-0539">Nucleus</keyword>
<dbReference type="GO" id="GO:0006355">
    <property type="term" value="P:regulation of DNA-templated transcription"/>
    <property type="evidence" value="ECO:0007669"/>
    <property type="project" value="UniProtKB-ARBA"/>
</dbReference>
<dbReference type="EMBL" id="CAEKDK010000008">
    <property type="protein sequence ID" value="CAB4289251.1"/>
    <property type="molecule type" value="Genomic_DNA"/>
</dbReference>
<accession>A0A6J5VM93</accession>
<dbReference type="GO" id="GO:0003677">
    <property type="term" value="F:DNA binding"/>
    <property type="evidence" value="ECO:0007669"/>
    <property type="project" value="UniProtKB-KW"/>
</dbReference>
<dbReference type="OrthoDB" id="691673at2759"/>
<reference evidence="12" key="1">
    <citation type="journal article" date="2020" name="Genome Biol.">
        <title>Gamete binning: chromosome-level and haplotype-resolved genome assembly enabled by high-throughput single-cell sequencing of gamete genomes.</title>
        <authorList>
            <person name="Campoy J.A."/>
            <person name="Sun H."/>
            <person name="Goel M."/>
            <person name="Jiao W.-B."/>
            <person name="Folz-Donahue K."/>
            <person name="Wang N."/>
            <person name="Rubio M."/>
            <person name="Liu C."/>
            <person name="Kukat C."/>
            <person name="Ruiz D."/>
            <person name="Huettel B."/>
            <person name="Schneeberger K."/>
        </authorList>
    </citation>
    <scope>NUCLEOTIDE SEQUENCE [LARGE SCALE GENOMIC DNA]</scope>
    <source>
        <strain evidence="12">cv. Rojo Pasion</strain>
    </source>
</reference>
<feature type="compositionally biased region" description="Basic and acidic residues" evidence="7">
    <location>
        <begin position="46"/>
        <end position="57"/>
    </location>
</feature>
<evidence type="ECO:0000256" key="5">
    <source>
        <dbReference type="ARBA" id="ARBA00023163"/>
    </source>
</evidence>
<feature type="region of interest" description="Disordered" evidence="7">
    <location>
        <begin position="1"/>
        <end position="27"/>
    </location>
</feature>
<keyword evidence="4" id="KW-0238">DNA-binding</keyword>
<evidence type="ECO:0000313" key="11">
    <source>
        <dbReference type="Proteomes" id="UP000507222"/>
    </source>
</evidence>
<feature type="domain" description="Myb-like" evidence="8">
    <location>
        <begin position="65"/>
        <end position="123"/>
    </location>
</feature>
<evidence type="ECO:0000313" key="9">
    <source>
        <dbReference type="EMBL" id="CAB4289251.1"/>
    </source>
</evidence>
<dbReference type="Pfam" id="PF13837">
    <property type="entry name" value="Myb_DNA-bind_4"/>
    <property type="match status" value="2"/>
</dbReference>
<dbReference type="CDD" id="cd12203">
    <property type="entry name" value="GT1"/>
    <property type="match status" value="2"/>
</dbReference>
<dbReference type="Proteomes" id="UP000507222">
    <property type="component" value="Unassembled WGS sequence"/>
</dbReference>
<dbReference type="SMART" id="SM00717">
    <property type="entry name" value="SANT"/>
    <property type="match status" value="2"/>
</dbReference>
<dbReference type="PROSITE" id="PS50090">
    <property type="entry name" value="MYB_LIKE"/>
    <property type="match status" value="2"/>
</dbReference>
<dbReference type="AlphaFoldDB" id="A0A6J5VM93"/>
<evidence type="ECO:0000256" key="6">
    <source>
        <dbReference type="ARBA" id="ARBA00023242"/>
    </source>
</evidence>
<dbReference type="EMBL" id="CAEKKB010000008">
    <property type="protein sequence ID" value="CAB4319568.1"/>
    <property type="molecule type" value="Genomic_DNA"/>
</dbReference>
<dbReference type="GO" id="GO:0005634">
    <property type="term" value="C:nucleus"/>
    <property type="evidence" value="ECO:0007669"/>
    <property type="project" value="UniProtKB-SubCell"/>
</dbReference>
<evidence type="ECO:0000256" key="3">
    <source>
        <dbReference type="ARBA" id="ARBA00023015"/>
    </source>
</evidence>
<organism evidence="9 11">
    <name type="scientific">Prunus armeniaca</name>
    <name type="common">Apricot</name>
    <name type="synonym">Armeniaca vulgaris</name>
    <dbReference type="NCBI Taxonomy" id="36596"/>
    <lineage>
        <taxon>Eukaryota</taxon>
        <taxon>Viridiplantae</taxon>
        <taxon>Streptophyta</taxon>
        <taxon>Embryophyta</taxon>
        <taxon>Tracheophyta</taxon>
        <taxon>Spermatophyta</taxon>
        <taxon>Magnoliopsida</taxon>
        <taxon>eudicotyledons</taxon>
        <taxon>Gunneridae</taxon>
        <taxon>Pentapetalae</taxon>
        <taxon>rosids</taxon>
        <taxon>fabids</taxon>
        <taxon>Rosales</taxon>
        <taxon>Rosaceae</taxon>
        <taxon>Amygdaloideae</taxon>
        <taxon>Amygdaleae</taxon>
        <taxon>Prunus</taxon>
    </lineage>
</organism>
<reference evidence="9 11" key="2">
    <citation type="submission" date="2020-05" db="EMBL/GenBank/DDBJ databases">
        <authorList>
            <person name="Campoy J."/>
            <person name="Schneeberger K."/>
            <person name="Spophaly S."/>
        </authorList>
    </citation>
    <scope>NUCLEOTIDE SEQUENCE [LARGE SCALE GENOMIC DNA]</scope>
    <source>
        <strain evidence="9">PruArmRojPasFocal</strain>
    </source>
</reference>